<name>A0A292YQA4_9BACL</name>
<dbReference type="AlphaFoldDB" id="A0A292YQA4"/>
<dbReference type="OrthoDB" id="1633470at2"/>
<dbReference type="RefSeq" id="WP_096182413.1">
    <property type="nucleotide sequence ID" value="NZ_BDUF01000061.1"/>
</dbReference>
<dbReference type="SUPFAM" id="SSF53187">
    <property type="entry name" value="Zn-dependent exopeptidases"/>
    <property type="match status" value="1"/>
</dbReference>
<comment type="caution">
    <text evidence="2">The sequence shown here is derived from an EMBL/GenBank/DDBJ whole genome shotgun (WGS) entry which is preliminary data.</text>
</comment>
<evidence type="ECO:0000313" key="3">
    <source>
        <dbReference type="Proteomes" id="UP000217785"/>
    </source>
</evidence>
<dbReference type="EMBL" id="BDUF01000061">
    <property type="protein sequence ID" value="GAX90685.1"/>
    <property type="molecule type" value="Genomic_DNA"/>
</dbReference>
<dbReference type="InterPro" id="IPR010897">
    <property type="entry name" value="Spore_II_P"/>
</dbReference>
<reference evidence="3" key="1">
    <citation type="submission" date="2017-07" db="EMBL/GenBank/DDBJ databases">
        <title>Draft genome sequence of Effusibacillus lacus strain skLN1.</title>
        <authorList>
            <person name="Watanabe M."/>
            <person name="Kojima H."/>
            <person name="Fukui M."/>
        </authorList>
    </citation>
    <scope>NUCLEOTIDE SEQUENCE [LARGE SCALE GENOMIC DNA]</scope>
    <source>
        <strain evidence="3">skLN1</strain>
    </source>
</reference>
<feature type="region of interest" description="Disordered" evidence="1">
    <location>
        <begin position="133"/>
        <end position="166"/>
    </location>
</feature>
<proteinExistence type="predicted"/>
<keyword evidence="3" id="KW-1185">Reference proteome</keyword>
<organism evidence="2 3">
    <name type="scientific">Effusibacillus lacus</name>
    <dbReference type="NCBI Taxonomy" id="1348429"/>
    <lineage>
        <taxon>Bacteria</taxon>
        <taxon>Bacillati</taxon>
        <taxon>Bacillota</taxon>
        <taxon>Bacilli</taxon>
        <taxon>Bacillales</taxon>
        <taxon>Alicyclobacillaceae</taxon>
        <taxon>Effusibacillus</taxon>
    </lineage>
</organism>
<dbReference type="NCBIfam" id="TIGR02867">
    <property type="entry name" value="spore_II_P"/>
    <property type="match status" value="1"/>
</dbReference>
<protein>
    <submittedName>
        <fullName evidence="2">Stage II sporulation protein P</fullName>
    </submittedName>
</protein>
<evidence type="ECO:0000256" key="1">
    <source>
        <dbReference type="SAM" id="MobiDB-lite"/>
    </source>
</evidence>
<evidence type="ECO:0000313" key="2">
    <source>
        <dbReference type="EMBL" id="GAX90685.1"/>
    </source>
</evidence>
<accession>A0A292YQA4</accession>
<sequence length="379" mass="42679">MNRQLRHRQFRTMMVNMGTRKMQLTVITMSLMLAVLVVLLSAVAVQLMASRSGNSFSARMLHSVSHQSLNSIMGSEIPLYASTAPARPGKNTEPRSGVVSMLFYLLTDINVEHPETMLGGSIAAMAVADFEPLTDFKEPPGPDQLPETPDRAVPQPSEPKEKEPVQTDGKPLVYIYHTHNRESFLPEMPGVTEPNKAYHKDRNIELVGERLLRSLKDKNISAIQTKEEYWYKGNVKNEYDLSRKTAQEVLAQNSSISMIFDIHRDSLPRDKTTAKIFGKEAARVSFIVGGSNPNYGKNEEFAKKLHNKLQKMYPGLSRGAFTKRSEDYDTKYNQDLHPNSIIIEIGGPENTLEEAYYTADLLSHVVAELIREDLKAKKQ</sequence>
<dbReference type="Proteomes" id="UP000217785">
    <property type="component" value="Unassembled WGS sequence"/>
</dbReference>
<dbReference type="Pfam" id="PF07454">
    <property type="entry name" value="SpoIIP"/>
    <property type="match status" value="1"/>
</dbReference>
<gene>
    <name evidence="2" type="ORF">EFBL_2323</name>
</gene>